<evidence type="ECO:0000313" key="2">
    <source>
        <dbReference type="EMBL" id="SDI65211.1"/>
    </source>
</evidence>
<name>A0A1G8MBA0_9SPHI</name>
<keyword evidence="3" id="KW-1185">Reference proteome</keyword>
<evidence type="ECO:0000259" key="1">
    <source>
        <dbReference type="Pfam" id="PF10047"/>
    </source>
</evidence>
<dbReference type="EMBL" id="FNCG01000026">
    <property type="protein sequence ID" value="SDI65211.1"/>
    <property type="molecule type" value="Genomic_DNA"/>
</dbReference>
<dbReference type="Pfam" id="PF10047">
    <property type="entry name" value="DUF2281"/>
    <property type="match status" value="1"/>
</dbReference>
<evidence type="ECO:0000313" key="3">
    <source>
        <dbReference type="Proteomes" id="UP000199705"/>
    </source>
</evidence>
<dbReference type="AlphaFoldDB" id="A0A1G8MBA0"/>
<dbReference type="Proteomes" id="UP000199705">
    <property type="component" value="Unassembled WGS sequence"/>
</dbReference>
<organism evidence="2 3">
    <name type="scientific">Mucilaginibacter gossypii</name>
    <dbReference type="NCBI Taxonomy" id="551996"/>
    <lineage>
        <taxon>Bacteria</taxon>
        <taxon>Pseudomonadati</taxon>
        <taxon>Bacteroidota</taxon>
        <taxon>Sphingobacteriia</taxon>
        <taxon>Sphingobacteriales</taxon>
        <taxon>Sphingobacteriaceae</taxon>
        <taxon>Mucilaginibacter</taxon>
    </lineage>
</organism>
<reference evidence="3" key="1">
    <citation type="submission" date="2016-10" db="EMBL/GenBank/DDBJ databases">
        <authorList>
            <person name="Varghese N."/>
            <person name="Submissions S."/>
        </authorList>
    </citation>
    <scope>NUCLEOTIDE SEQUENCE [LARGE SCALE GENOMIC DNA]</scope>
    <source>
        <strain evidence="3">Gh-67</strain>
    </source>
</reference>
<dbReference type="STRING" id="551996.SAMN05192573_12649"/>
<sequence length="71" mass="8167">MVSVAPIKKLDQLPPDLQTQIEKDVDRLLKKITNAELVNSDQTIRGYGSLKGKIWVSEDFDEPLEDFKDYM</sequence>
<proteinExistence type="predicted"/>
<dbReference type="RefSeq" id="WP_091175845.1">
    <property type="nucleotide sequence ID" value="NZ_CP071878.2"/>
</dbReference>
<accession>A0A1G8MBA0</accession>
<feature type="domain" description="DUF2281" evidence="1">
    <location>
        <begin position="7"/>
        <end position="70"/>
    </location>
</feature>
<gene>
    <name evidence="2" type="ORF">SAMN05192573_12649</name>
</gene>
<dbReference type="InterPro" id="IPR018739">
    <property type="entry name" value="DUF2281"/>
</dbReference>
<protein>
    <recommendedName>
        <fullName evidence="1">DUF2281 domain-containing protein</fullName>
    </recommendedName>
</protein>